<gene>
    <name evidence="2" type="ORF">DKT75_19290</name>
</gene>
<feature type="transmembrane region" description="Helical" evidence="1">
    <location>
        <begin position="6"/>
        <end position="31"/>
    </location>
</feature>
<evidence type="ECO:0000313" key="2">
    <source>
        <dbReference type="EMBL" id="PWQ93756.1"/>
    </source>
</evidence>
<comment type="caution">
    <text evidence="2">The sequence shown here is derived from an EMBL/GenBank/DDBJ whole genome shotgun (WGS) entry which is preliminary data.</text>
</comment>
<dbReference type="SUPFAM" id="SSF56524">
    <property type="entry name" value="Oxidoreductase molybdopterin-binding domain"/>
    <property type="match status" value="1"/>
</dbReference>
<sequence length="195" mass="22056">MKLTPSHYYLVLLVTTVLIVIGVALTSFVISEQDRPISRPRDIPAERLVRQDDTLLTVNVAESSNCKNKGVLLTEAQLLALPQYEFTTLHEWSAVAETFRGPLLEDILDLACKGATTFILKALNDYSVMIDFTELKQYKPIVAHSINGERLSVRDKGPLWVMVDHDKYNIHQKNLSALMIWQLFDITILSTDEAL</sequence>
<keyword evidence="1" id="KW-0472">Membrane</keyword>
<evidence type="ECO:0008006" key="4">
    <source>
        <dbReference type="Google" id="ProtNLM"/>
    </source>
</evidence>
<dbReference type="AlphaFoldDB" id="A0A317C4Z2"/>
<keyword evidence="1" id="KW-1133">Transmembrane helix</keyword>
<evidence type="ECO:0000313" key="3">
    <source>
        <dbReference type="Proteomes" id="UP000245506"/>
    </source>
</evidence>
<evidence type="ECO:0000256" key="1">
    <source>
        <dbReference type="SAM" id="Phobius"/>
    </source>
</evidence>
<organism evidence="2 3">
    <name type="scientific">Leucothrix arctica</name>
    <dbReference type="NCBI Taxonomy" id="1481894"/>
    <lineage>
        <taxon>Bacteria</taxon>
        <taxon>Pseudomonadati</taxon>
        <taxon>Pseudomonadota</taxon>
        <taxon>Gammaproteobacteria</taxon>
        <taxon>Thiotrichales</taxon>
        <taxon>Thiotrichaceae</taxon>
        <taxon>Leucothrix</taxon>
    </lineage>
</organism>
<reference evidence="2 3" key="1">
    <citation type="submission" date="2018-05" db="EMBL/GenBank/DDBJ databases">
        <title>Leucothrix arctica sp. nov., isolated from Arctic seawater.</title>
        <authorList>
            <person name="Choi A."/>
            <person name="Baek K."/>
        </authorList>
    </citation>
    <scope>NUCLEOTIDE SEQUENCE [LARGE SCALE GENOMIC DNA]</scope>
    <source>
        <strain evidence="2 3">IMCC9719</strain>
    </source>
</reference>
<keyword evidence="3" id="KW-1185">Reference proteome</keyword>
<dbReference type="EMBL" id="QGKL01000042">
    <property type="protein sequence ID" value="PWQ93756.1"/>
    <property type="molecule type" value="Genomic_DNA"/>
</dbReference>
<dbReference type="InterPro" id="IPR036374">
    <property type="entry name" value="OxRdtase_Mopterin-bd_sf"/>
</dbReference>
<keyword evidence="1" id="KW-0812">Transmembrane</keyword>
<accession>A0A317C4Z2</accession>
<dbReference type="Proteomes" id="UP000245506">
    <property type="component" value="Unassembled WGS sequence"/>
</dbReference>
<proteinExistence type="predicted"/>
<protein>
    <recommendedName>
        <fullName evidence="4">Oxidoreductase molybdopterin-binding domain-containing protein</fullName>
    </recommendedName>
</protein>
<name>A0A317C4Z2_9GAMM</name>